<dbReference type="EMBL" id="HBFP01004869">
    <property type="protein sequence ID" value="CAD8819070.1"/>
    <property type="molecule type" value="Transcribed_RNA"/>
</dbReference>
<gene>
    <name evidence="1" type="ORF">TOLI1172_LOCUS3459</name>
</gene>
<organism evidence="1">
    <name type="scientific">Timspurckia oligopyrenoides</name>
    <dbReference type="NCBI Taxonomy" id="708627"/>
    <lineage>
        <taxon>Eukaryota</taxon>
        <taxon>Rhodophyta</taxon>
        <taxon>Bangiophyceae</taxon>
        <taxon>Porphyridiales</taxon>
        <taxon>Porphyridiaceae</taxon>
        <taxon>Timspurckia</taxon>
    </lineage>
</organism>
<proteinExistence type="predicted"/>
<reference evidence="1" key="1">
    <citation type="submission" date="2021-01" db="EMBL/GenBank/DDBJ databases">
        <authorList>
            <person name="Corre E."/>
            <person name="Pelletier E."/>
            <person name="Niang G."/>
            <person name="Scheremetjew M."/>
            <person name="Finn R."/>
            <person name="Kale V."/>
            <person name="Holt S."/>
            <person name="Cochrane G."/>
            <person name="Meng A."/>
            <person name="Brown T."/>
            <person name="Cohen L."/>
        </authorList>
    </citation>
    <scope>NUCLEOTIDE SEQUENCE</scope>
    <source>
        <strain evidence="1">CCMP3278</strain>
    </source>
</reference>
<sequence>MGCERVAHVGSIDWCFDRSVLLIERCLDMSKMRKIEEASRALKFALEGVRSIKESAELAFLETEPCSRLLPKEYEKRYQQFARAELETALRKYEQVQHTSIHSQLHIDAADCMLARDKIDAGQVSK</sequence>
<protein>
    <submittedName>
        <fullName evidence="1">Uncharacterized protein</fullName>
    </submittedName>
</protein>
<name>A0A7S0ZE88_9RHOD</name>
<accession>A0A7S0ZE88</accession>
<evidence type="ECO:0000313" key="1">
    <source>
        <dbReference type="EMBL" id="CAD8819070.1"/>
    </source>
</evidence>
<dbReference type="AlphaFoldDB" id="A0A7S0ZE88"/>